<feature type="compositionally biased region" description="Basic and acidic residues" evidence="1">
    <location>
        <begin position="80"/>
        <end position="101"/>
    </location>
</feature>
<evidence type="ECO:0000313" key="3">
    <source>
        <dbReference type="Proteomes" id="UP000023152"/>
    </source>
</evidence>
<dbReference type="EMBL" id="ASPP01005381">
    <property type="protein sequence ID" value="ETO30653.1"/>
    <property type="molecule type" value="Genomic_DNA"/>
</dbReference>
<evidence type="ECO:0000256" key="1">
    <source>
        <dbReference type="SAM" id="MobiDB-lite"/>
    </source>
</evidence>
<keyword evidence="3" id="KW-1185">Reference proteome</keyword>
<gene>
    <name evidence="2" type="ORF">RFI_06468</name>
</gene>
<name>X6NXP3_RETFI</name>
<accession>X6NXP3</accession>
<feature type="region of interest" description="Disordered" evidence="1">
    <location>
        <begin position="1"/>
        <end position="24"/>
    </location>
</feature>
<feature type="compositionally biased region" description="Basic and acidic residues" evidence="1">
    <location>
        <begin position="61"/>
        <end position="70"/>
    </location>
</feature>
<evidence type="ECO:0000313" key="2">
    <source>
        <dbReference type="EMBL" id="ETO30653.1"/>
    </source>
</evidence>
<protein>
    <submittedName>
        <fullName evidence="2">Uncharacterized protein</fullName>
    </submittedName>
</protein>
<comment type="caution">
    <text evidence="2">The sequence shown here is derived from an EMBL/GenBank/DDBJ whole genome shotgun (WGS) entry which is preliminary data.</text>
</comment>
<dbReference type="AlphaFoldDB" id="X6NXP3"/>
<dbReference type="Proteomes" id="UP000023152">
    <property type="component" value="Unassembled WGS sequence"/>
</dbReference>
<proteinExistence type="predicted"/>
<reference evidence="2 3" key="1">
    <citation type="journal article" date="2013" name="Curr. Biol.">
        <title>The Genome of the Foraminiferan Reticulomyxa filosa.</title>
        <authorList>
            <person name="Glockner G."/>
            <person name="Hulsmann N."/>
            <person name="Schleicher M."/>
            <person name="Noegel A.A."/>
            <person name="Eichinger L."/>
            <person name="Gallinger C."/>
            <person name="Pawlowski J."/>
            <person name="Sierra R."/>
            <person name="Euteneuer U."/>
            <person name="Pillet L."/>
            <person name="Moustafa A."/>
            <person name="Platzer M."/>
            <person name="Groth M."/>
            <person name="Szafranski K."/>
            <person name="Schliwa M."/>
        </authorList>
    </citation>
    <scope>NUCLEOTIDE SEQUENCE [LARGE SCALE GENOMIC DNA]</scope>
</reference>
<sequence length="149" mass="17928">MAKERTVSSNGSVEQFENDVSEMKTSMDPSEMLCYIRSELAQWREGTLKFEENLVKQVESALREREEHLERQRKKREKKKKEVEEKLEKEKEKEKEKKTENGKMGPVLRWRMPSNFSKHKQTNKQMEINKWMEIVENYGANGEQRLEKF</sequence>
<organism evidence="2 3">
    <name type="scientific">Reticulomyxa filosa</name>
    <dbReference type="NCBI Taxonomy" id="46433"/>
    <lineage>
        <taxon>Eukaryota</taxon>
        <taxon>Sar</taxon>
        <taxon>Rhizaria</taxon>
        <taxon>Retaria</taxon>
        <taxon>Foraminifera</taxon>
        <taxon>Monothalamids</taxon>
        <taxon>Reticulomyxidae</taxon>
        <taxon>Reticulomyxa</taxon>
    </lineage>
</organism>
<feature type="region of interest" description="Disordered" evidence="1">
    <location>
        <begin position="59"/>
        <end position="124"/>
    </location>
</feature>